<reference evidence="2 3" key="1">
    <citation type="submission" date="2016-02" db="EMBL/GenBank/DDBJ databases">
        <title>Complete genome sequence and transcriptome regulation of the pentose utilising yeast Sugiyamaella lignohabitans.</title>
        <authorList>
            <person name="Bellasio M."/>
            <person name="Peymann A."/>
            <person name="Valli M."/>
            <person name="Sipitzky M."/>
            <person name="Graf A."/>
            <person name="Sauer M."/>
            <person name="Marx H."/>
            <person name="Mattanovich D."/>
        </authorList>
    </citation>
    <scope>NUCLEOTIDE SEQUENCE [LARGE SCALE GENOMIC DNA]</scope>
    <source>
        <strain evidence="2 3">CBS 10342</strain>
    </source>
</reference>
<feature type="compositionally biased region" description="Basic residues" evidence="1">
    <location>
        <begin position="111"/>
        <end position="122"/>
    </location>
</feature>
<dbReference type="RefSeq" id="XP_018738302.1">
    <property type="nucleotide sequence ID" value="XM_018880487.1"/>
</dbReference>
<dbReference type="InterPro" id="IPR006994">
    <property type="entry name" value="TCF25/Rqc1"/>
</dbReference>
<dbReference type="KEGG" id="slb:AWJ20_3469"/>
<gene>
    <name evidence="2" type="primary">RQC1</name>
    <name evidence="2" type="ORF">AWJ20_3469</name>
</gene>
<dbReference type="AlphaFoldDB" id="A0A167FXD2"/>
<dbReference type="OrthoDB" id="205993at2759"/>
<feature type="region of interest" description="Disordered" evidence="1">
    <location>
        <begin position="1"/>
        <end position="128"/>
    </location>
</feature>
<accession>A0A167FXD2</accession>
<dbReference type="Pfam" id="PF04910">
    <property type="entry name" value="Tcf25"/>
    <property type="match status" value="1"/>
</dbReference>
<dbReference type="GO" id="GO:1990116">
    <property type="term" value="P:ribosome-associated ubiquitin-dependent protein catabolic process"/>
    <property type="evidence" value="ECO:0007669"/>
    <property type="project" value="TreeGrafter"/>
</dbReference>
<dbReference type="GeneID" id="30035494"/>
<organism evidence="2 3">
    <name type="scientific">Sugiyamaella lignohabitans</name>
    <dbReference type="NCBI Taxonomy" id="796027"/>
    <lineage>
        <taxon>Eukaryota</taxon>
        <taxon>Fungi</taxon>
        <taxon>Dikarya</taxon>
        <taxon>Ascomycota</taxon>
        <taxon>Saccharomycotina</taxon>
        <taxon>Dipodascomycetes</taxon>
        <taxon>Dipodascales</taxon>
        <taxon>Trichomonascaceae</taxon>
        <taxon>Sugiyamaella</taxon>
    </lineage>
</organism>
<dbReference type="Proteomes" id="UP000189580">
    <property type="component" value="Chromosome b"/>
</dbReference>
<dbReference type="PANTHER" id="PTHR22684:SF0">
    <property type="entry name" value="RIBOSOME QUALITY CONTROL COMPLEX SUBUNIT TCF25"/>
    <property type="match status" value="1"/>
</dbReference>
<sequence>MSSRALKKIYRDELTPSPNPDSGMDRDGKGEEEEEEVEDEEEEEMEEKTAKPGQTNPYALLNADNEDDNEDDNEADDSTSEVEDNEQQKSPMMFPDDTNKEGIRSSAAAGAKKKTKKKKSKNKNNLAKKAELGKEVDIDGLISDIEQRTDKMETLPTYIKFFRLDPRELDYEQEFRKLFGKQALKESQSQASGSNPMRDMTRSSASTAKLLKSWGGRDGRTFPGSTRKLVLGKIKEHHVPTLKRDILMEELKKSETSDLVSLFKFTHSRDYQEAQMIFEYTRSLGDIQTTVQQVLSKVSYHVPTLLVLADNRTQTGNLSEAADFLEQALLTFDRGVKSNFSFSSGQCRLPFKYFENRTFYLVVFEYIKTLMKRGTWATAFAYTKLLWGLDPEEDPYGAGLMIDFFAMSAGNYSYLIELADEPFFNRPGTIYSSRPNILFSKAIAHYCQTKGRHTETSSKYLHEAVSKYPWVAADILGYHTPEEEAYNYDGLFENSVISNATSENVDRLAPGPEQAIYSSLYATQMKGFWDSPETRRWLQEVCKSVTALQPIKQPYGISLSIVRYVMLSQQTQTFKYIPPEILEGEMWADDPFPPADNLSPYPERSNQHFNV</sequence>
<evidence type="ECO:0000313" key="3">
    <source>
        <dbReference type="Proteomes" id="UP000189580"/>
    </source>
</evidence>
<proteinExistence type="predicted"/>
<dbReference type="PANTHER" id="PTHR22684">
    <property type="entry name" value="NULP1-RELATED"/>
    <property type="match status" value="1"/>
</dbReference>
<evidence type="ECO:0000313" key="2">
    <source>
        <dbReference type="EMBL" id="ANB15825.1"/>
    </source>
</evidence>
<feature type="compositionally biased region" description="Polar residues" evidence="1">
    <location>
        <begin position="185"/>
        <end position="195"/>
    </location>
</feature>
<evidence type="ECO:0000256" key="1">
    <source>
        <dbReference type="SAM" id="MobiDB-lite"/>
    </source>
</evidence>
<name>A0A167FXD2_9ASCO</name>
<protein>
    <submittedName>
        <fullName evidence="2">Rqc1p</fullName>
    </submittedName>
</protein>
<dbReference type="GO" id="GO:1990112">
    <property type="term" value="C:RQC complex"/>
    <property type="evidence" value="ECO:0007669"/>
    <property type="project" value="TreeGrafter"/>
</dbReference>
<feature type="compositionally biased region" description="Acidic residues" evidence="1">
    <location>
        <begin position="64"/>
        <end position="85"/>
    </location>
</feature>
<keyword evidence="3" id="KW-1185">Reference proteome</keyword>
<feature type="compositionally biased region" description="Acidic residues" evidence="1">
    <location>
        <begin position="30"/>
        <end position="46"/>
    </location>
</feature>
<dbReference type="EMBL" id="CP014503">
    <property type="protein sequence ID" value="ANB15825.1"/>
    <property type="molecule type" value="Genomic_DNA"/>
</dbReference>
<dbReference type="GO" id="GO:0072344">
    <property type="term" value="P:rescue of stalled ribosome"/>
    <property type="evidence" value="ECO:0007669"/>
    <property type="project" value="TreeGrafter"/>
</dbReference>
<feature type="region of interest" description="Disordered" evidence="1">
    <location>
        <begin position="183"/>
        <end position="206"/>
    </location>
</feature>